<evidence type="ECO:0000256" key="6">
    <source>
        <dbReference type="ARBA" id="ARBA00022884"/>
    </source>
</evidence>
<dbReference type="Gene3D" id="2.40.30.10">
    <property type="entry name" value="Translation factors"/>
    <property type="match status" value="1"/>
</dbReference>
<dbReference type="HAMAP" id="MF_00144">
    <property type="entry name" value="tRNA_thiouridyl_MnmA"/>
    <property type="match status" value="1"/>
</dbReference>
<evidence type="ECO:0000259" key="10">
    <source>
        <dbReference type="Pfam" id="PF20258"/>
    </source>
</evidence>
<comment type="caution">
    <text evidence="9">Lacks conserved residue(s) required for the propagation of feature annotation.</text>
</comment>
<dbReference type="Pfam" id="PF20259">
    <property type="entry name" value="tRNA_Me_trans_M"/>
    <property type="match status" value="1"/>
</dbReference>
<keyword evidence="6 9" id="KW-0694">RNA-binding</keyword>
<proteinExistence type="inferred from homology"/>
<evidence type="ECO:0000256" key="3">
    <source>
        <dbReference type="ARBA" id="ARBA00022694"/>
    </source>
</evidence>
<dbReference type="Pfam" id="PF20258">
    <property type="entry name" value="tRNA_Me_trans_C"/>
    <property type="match status" value="1"/>
</dbReference>
<evidence type="ECO:0000256" key="7">
    <source>
        <dbReference type="ARBA" id="ARBA00023157"/>
    </source>
</evidence>
<dbReference type="InterPro" id="IPR046884">
    <property type="entry name" value="MnmA-like_central"/>
</dbReference>
<comment type="caution">
    <text evidence="12">The sequence shown here is derived from an EMBL/GenBank/DDBJ whole genome shotgun (WGS) entry which is preliminary data.</text>
</comment>
<evidence type="ECO:0000313" key="13">
    <source>
        <dbReference type="Proteomes" id="UP001320768"/>
    </source>
</evidence>
<evidence type="ECO:0000256" key="8">
    <source>
        <dbReference type="ARBA" id="ARBA00051542"/>
    </source>
</evidence>
<reference evidence="12 13" key="1">
    <citation type="journal article" date="2022" name="Nat. Microbiol.">
        <title>The microbiome of a bacterivorous marine choanoflagellate contains a resource-demanding obligate bacterial associate.</title>
        <authorList>
            <person name="Needham D.M."/>
            <person name="Poirier C."/>
            <person name="Bachy C."/>
            <person name="George E.E."/>
            <person name="Wilken S."/>
            <person name="Yung C.C.M."/>
            <person name="Limardo A.J."/>
            <person name="Morando M."/>
            <person name="Sudek L."/>
            <person name="Malmstrom R.R."/>
            <person name="Keeling P.J."/>
            <person name="Santoro A.E."/>
            <person name="Worden A.Z."/>
        </authorList>
    </citation>
    <scope>NUCLEOTIDE SEQUENCE [LARGE SCALE GENOMIC DNA]</scope>
    <source>
        <strain evidence="12 13">Comchoano-2</strain>
    </source>
</reference>
<feature type="binding site" evidence="9">
    <location>
        <position position="35"/>
    </location>
    <ligand>
        <name>ATP</name>
        <dbReference type="ChEBI" id="CHEBI:30616"/>
    </ligand>
</feature>
<comment type="catalytic activity">
    <reaction evidence="8 9">
        <text>S-sulfanyl-L-cysteinyl-[protein] + uridine(34) in tRNA + AH2 + ATP = 2-thiouridine(34) in tRNA + L-cysteinyl-[protein] + A + AMP + diphosphate + H(+)</text>
        <dbReference type="Rhea" id="RHEA:47032"/>
        <dbReference type="Rhea" id="RHEA-COMP:10131"/>
        <dbReference type="Rhea" id="RHEA-COMP:11726"/>
        <dbReference type="Rhea" id="RHEA-COMP:11727"/>
        <dbReference type="Rhea" id="RHEA-COMP:11728"/>
        <dbReference type="ChEBI" id="CHEBI:13193"/>
        <dbReference type="ChEBI" id="CHEBI:15378"/>
        <dbReference type="ChEBI" id="CHEBI:17499"/>
        <dbReference type="ChEBI" id="CHEBI:29950"/>
        <dbReference type="ChEBI" id="CHEBI:30616"/>
        <dbReference type="ChEBI" id="CHEBI:33019"/>
        <dbReference type="ChEBI" id="CHEBI:61963"/>
        <dbReference type="ChEBI" id="CHEBI:65315"/>
        <dbReference type="ChEBI" id="CHEBI:87170"/>
        <dbReference type="ChEBI" id="CHEBI:456215"/>
        <dbReference type="EC" id="2.8.1.13"/>
    </reaction>
</comment>
<dbReference type="Proteomes" id="UP001320768">
    <property type="component" value="Unassembled WGS sequence"/>
</dbReference>
<evidence type="ECO:0000313" key="12">
    <source>
        <dbReference type="EMBL" id="MCP8352608.1"/>
    </source>
</evidence>
<keyword evidence="7" id="KW-1015">Disulfide bond</keyword>
<feature type="binding site" evidence="9">
    <location>
        <begin position="10"/>
        <end position="17"/>
    </location>
    <ligand>
        <name>ATP</name>
        <dbReference type="ChEBI" id="CHEBI:30616"/>
    </ligand>
</feature>
<keyword evidence="4 9" id="KW-0547">Nucleotide-binding</keyword>
<feature type="binding site" evidence="9">
    <location>
        <position position="121"/>
    </location>
    <ligand>
        <name>ATP</name>
        <dbReference type="ChEBI" id="CHEBI:30616"/>
    </ligand>
</feature>
<dbReference type="EC" id="2.8.1.13" evidence="9"/>
<dbReference type="PANTHER" id="PTHR11933:SF5">
    <property type="entry name" value="MITOCHONDRIAL TRNA-SPECIFIC 2-THIOURIDYLASE 1"/>
    <property type="match status" value="1"/>
</dbReference>
<evidence type="ECO:0000256" key="2">
    <source>
        <dbReference type="ARBA" id="ARBA00022679"/>
    </source>
</evidence>
<dbReference type="NCBIfam" id="NF001138">
    <property type="entry name" value="PRK00143.1"/>
    <property type="match status" value="1"/>
</dbReference>
<evidence type="ECO:0000259" key="11">
    <source>
        <dbReference type="Pfam" id="PF20259"/>
    </source>
</evidence>
<feature type="domain" description="tRNA-specific 2-thiouridylase MnmA-like C-terminal" evidence="10">
    <location>
        <begin position="278"/>
        <end position="346"/>
    </location>
</feature>
<comment type="subcellular location">
    <subcellularLocation>
        <location evidence="9">Cytoplasm</location>
    </subcellularLocation>
</comment>
<feature type="site" description="Interaction with tRNA" evidence="9">
    <location>
        <position position="122"/>
    </location>
</feature>
<feature type="active site" description="Cysteine persulfide intermediate" evidence="9">
    <location>
        <position position="193"/>
    </location>
</feature>
<dbReference type="Gene3D" id="2.30.30.280">
    <property type="entry name" value="Adenine nucleotide alpha hydrolases-like domains"/>
    <property type="match status" value="1"/>
</dbReference>
<dbReference type="Gene3D" id="3.40.50.620">
    <property type="entry name" value="HUPs"/>
    <property type="match status" value="1"/>
</dbReference>
<keyword evidence="13" id="KW-1185">Reference proteome</keyword>
<sequence length="351" mass="39714">MTVKKQYMVGLSGGVDSATTAALLMQQHLIQPIFMQNWEEDDHCHISEDIQECQNICQHLGCELLTVNFRDAYFSEVFQHSLDLFQQGLTPNPDILCNSRIKFQLLSDHAKKMGFDGLATGHYAHIEHRDGQYALLQAPDAVKDQTYFLSQLSQEQLSYAHFPLGAYCKEDTRRMAREFHLPNAERKDSVGICFIGERKFDHFLQNYLLTKPGDMVTKEGIVIGQHQGLFCYTIGQRKGLGIGGIKNSQPSPWYVIEKDLANNQLILSQNASDLLKSHVKVEPIHWIRGQPEQTVLQLKLRHGPEFVEGTLLDEQTVKFSKPQSAPAPGQHVVFYHQGECLGGSMILEAYT</sequence>
<dbReference type="InterPro" id="IPR004506">
    <property type="entry name" value="MnmA-like"/>
</dbReference>
<evidence type="ECO:0000256" key="9">
    <source>
        <dbReference type="HAMAP-Rule" id="MF_00144"/>
    </source>
</evidence>
<name>A0ABT1L776_9GAMM</name>
<dbReference type="RefSeq" id="WP_258569713.1">
    <property type="nucleotide sequence ID" value="NZ_JAKUDN010000002.1"/>
</dbReference>
<dbReference type="GO" id="GO:0103016">
    <property type="term" value="F:tRNA-uridine 2-sulfurtransferase activity"/>
    <property type="evidence" value="ECO:0007669"/>
    <property type="project" value="UniProtKB-EC"/>
</dbReference>
<dbReference type="NCBIfam" id="TIGR00420">
    <property type="entry name" value="trmU"/>
    <property type="match status" value="1"/>
</dbReference>
<dbReference type="InterPro" id="IPR023382">
    <property type="entry name" value="MnmA-like_central_sf"/>
</dbReference>
<dbReference type="InterPro" id="IPR014729">
    <property type="entry name" value="Rossmann-like_a/b/a_fold"/>
</dbReference>
<protein>
    <recommendedName>
        <fullName evidence="9">tRNA-specific 2-thiouridylase MnmA</fullName>
        <ecNumber evidence="9">2.8.1.13</ecNumber>
    </recommendedName>
</protein>
<dbReference type="PANTHER" id="PTHR11933">
    <property type="entry name" value="TRNA 5-METHYLAMINOMETHYL-2-THIOURIDYLATE -METHYLTRANSFERASE"/>
    <property type="match status" value="1"/>
</dbReference>
<gene>
    <name evidence="9 12" type="primary">mnmA</name>
    <name evidence="12" type="ORF">MKS91_04835</name>
</gene>
<accession>A0ABT1L776</accession>
<feature type="site" description="Interaction with tRNA" evidence="9">
    <location>
        <position position="330"/>
    </location>
</feature>
<keyword evidence="3 9" id="KW-0819">tRNA processing</keyword>
<keyword evidence="1 9" id="KW-0820">tRNA-binding</keyword>
<dbReference type="InterPro" id="IPR046885">
    <property type="entry name" value="MnmA-like_C"/>
</dbReference>
<keyword evidence="5 9" id="KW-0067">ATP-binding</keyword>
<comment type="function">
    <text evidence="9">Catalyzes the 2-thiolation of uridine at the wobble position (U34) of tRNA, leading to the formation of s(2)U34.</text>
</comment>
<evidence type="ECO:0000256" key="5">
    <source>
        <dbReference type="ARBA" id="ARBA00022840"/>
    </source>
</evidence>
<keyword evidence="9" id="KW-0963">Cytoplasm</keyword>
<dbReference type="SUPFAM" id="SSF52402">
    <property type="entry name" value="Adenine nucleotide alpha hydrolases-like"/>
    <property type="match status" value="1"/>
</dbReference>
<comment type="similarity">
    <text evidence="9">Belongs to the MnmA/TRMU family.</text>
</comment>
<dbReference type="EMBL" id="JAKUDN010000002">
    <property type="protein sequence ID" value="MCP8352608.1"/>
    <property type="molecule type" value="Genomic_DNA"/>
</dbReference>
<feature type="region of interest" description="Interaction with target base in tRNA" evidence="9">
    <location>
        <begin position="92"/>
        <end position="94"/>
    </location>
</feature>
<feature type="domain" description="tRNA-specific 2-thiouridylase MnmA-like central" evidence="11">
    <location>
        <begin position="202"/>
        <end position="268"/>
    </location>
</feature>
<keyword evidence="2 9" id="KW-0808">Transferase</keyword>
<feature type="region of interest" description="Interaction with tRNA" evidence="9">
    <location>
        <begin position="143"/>
        <end position="145"/>
    </location>
</feature>
<evidence type="ECO:0000256" key="4">
    <source>
        <dbReference type="ARBA" id="ARBA00022741"/>
    </source>
</evidence>
<organism evidence="12 13">
    <name type="scientific">Candidatus Synchoanobacter obligatus</name>
    <dbReference type="NCBI Taxonomy" id="2919597"/>
    <lineage>
        <taxon>Bacteria</taxon>
        <taxon>Pseudomonadati</taxon>
        <taxon>Pseudomonadota</taxon>
        <taxon>Gammaproteobacteria</taxon>
        <taxon>Candidatus Comchoanobacterales</taxon>
        <taxon>Candidatus Comchoanobacteraceae</taxon>
        <taxon>Candidatus Synchoanobacter</taxon>
    </lineage>
</organism>
<dbReference type="CDD" id="cd01998">
    <property type="entry name" value="MnmA_TRMU-like"/>
    <property type="match status" value="1"/>
</dbReference>
<evidence type="ECO:0000256" key="1">
    <source>
        <dbReference type="ARBA" id="ARBA00022555"/>
    </source>
</evidence>
<feature type="active site" description="Nucleophile" evidence="9">
    <location>
        <position position="97"/>
    </location>
</feature>
<dbReference type="Pfam" id="PF03054">
    <property type="entry name" value="tRNA_Me_trans"/>
    <property type="match status" value="1"/>
</dbReference>